<feature type="coiled-coil region" evidence="1">
    <location>
        <begin position="36"/>
        <end position="63"/>
    </location>
</feature>
<proteinExistence type="predicted"/>
<keyword evidence="1" id="KW-0175">Coiled coil</keyword>
<dbReference type="Pfam" id="PF04977">
    <property type="entry name" value="DivIC"/>
    <property type="match status" value="1"/>
</dbReference>
<dbReference type="RefSeq" id="WP_035132490.1">
    <property type="nucleotide sequence ID" value="NZ_JBQHQR010000012.1"/>
</dbReference>
<comment type="caution">
    <text evidence="2">The sequence shown here is derived from an EMBL/GenBank/DDBJ whole genome shotgun (WGS) entry which is preliminary data.</text>
</comment>
<reference evidence="2 3" key="1">
    <citation type="submission" date="2014-07" db="EMBL/GenBank/DDBJ databases">
        <title>Draft genome of Clostridium sulfidigenes 113A isolated from sediments associated with methane hydrate from Krishna Godavari basin.</title>
        <authorList>
            <person name="Honkalas V.S."/>
            <person name="Dabir A.P."/>
            <person name="Arora P."/>
            <person name="Dhakephalkar P.K."/>
        </authorList>
    </citation>
    <scope>NUCLEOTIDE SEQUENCE [LARGE SCALE GENOMIC DNA]</scope>
    <source>
        <strain evidence="2 3">113A</strain>
    </source>
</reference>
<dbReference type="EMBL" id="JPMD01000021">
    <property type="protein sequence ID" value="KEZ86522.1"/>
    <property type="molecule type" value="Genomic_DNA"/>
</dbReference>
<accession>A0A084JC38</accession>
<sequence>MKKFSIKKIGLLLIALYVGFTFINQQIIMFRQHKDIDNYTSELQAAQEKNQKLQDEIKLSQDSRYIEKLAREKLGLIKEGESPVIDSK</sequence>
<dbReference type="InterPro" id="IPR007060">
    <property type="entry name" value="FtsL/DivIC"/>
</dbReference>
<keyword evidence="3" id="KW-1185">Reference proteome</keyword>
<name>A0A084JC38_9CLOT</name>
<gene>
    <name evidence="2" type="ORF">IO99_09110</name>
</gene>
<dbReference type="Proteomes" id="UP000028542">
    <property type="component" value="Unassembled WGS sequence"/>
</dbReference>
<dbReference type="AlphaFoldDB" id="A0A084JC38"/>
<dbReference type="STRING" id="318464.IO99_09110"/>
<protein>
    <submittedName>
        <fullName evidence="2">Dihydroorotate dehydrogenase</fullName>
    </submittedName>
</protein>
<evidence type="ECO:0000313" key="3">
    <source>
        <dbReference type="Proteomes" id="UP000028542"/>
    </source>
</evidence>
<evidence type="ECO:0000256" key="1">
    <source>
        <dbReference type="SAM" id="Coils"/>
    </source>
</evidence>
<organism evidence="2 3">
    <name type="scientific">Clostridium sulfidigenes</name>
    <dbReference type="NCBI Taxonomy" id="318464"/>
    <lineage>
        <taxon>Bacteria</taxon>
        <taxon>Bacillati</taxon>
        <taxon>Bacillota</taxon>
        <taxon>Clostridia</taxon>
        <taxon>Eubacteriales</taxon>
        <taxon>Clostridiaceae</taxon>
        <taxon>Clostridium</taxon>
    </lineage>
</organism>
<evidence type="ECO:0000313" key="2">
    <source>
        <dbReference type="EMBL" id="KEZ86522.1"/>
    </source>
</evidence>
<dbReference type="eggNOG" id="COG2919">
    <property type="taxonomic scope" value="Bacteria"/>
</dbReference>